<dbReference type="AlphaFoldDB" id="A0A9D8KJ75"/>
<evidence type="ECO:0000313" key="8">
    <source>
        <dbReference type="EMBL" id="MBN1574605.1"/>
    </source>
</evidence>
<gene>
    <name evidence="8" type="ORF">JW984_15515</name>
</gene>
<evidence type="ECO:0000256" key="7">
    <source>
        <dbReference type="SAM" id="Phobius"/>
    </source>
</evidence>
<comment type="caution">
    <text evidence="8">The sequence shown here is derived from an EMBL/GenBank/DDBJ whole genome shotgun (WGS) entry which is preliminary data.</text>
</comment>
<dbReference type="EMBL" id="JAFGIX010000085">
    <property type="protein sequence ID" value="MBN1574605.1"/>
    <property type="molecule type" value="Genomic_DNA"/>
</dbReference>
<reference evidence="8" key="2">
    <citation type="submission" date="2021-01" db="EMBL/GenBank/DDBJ databases">
        <authorList>
            <person name="Hahn C.R."/>
            <person name="Youssef N.H."/>
            <person name="Elshahed M."/>
        </authorList>
    </citation>
    <scope>NUCLEOTIDE SEQUENCE</scope>
    <source>
        <strain evidence="8">Zod_Metabat.24</strain>
    </source>
</reference>
<accession>A0A9D8KJ75</accession>
<evidence type="ECO:0000256" key="5">
    <source>
        <dbReference type="ARBA" id="ARBA00023136"/>
    </source>
</evidence>
<dbReference type="Proteomes" id="UP000809273">
    <property type="component" value="Unassembled WGS sequence"/>
</dbReference>
<evidence type="ECO:0000313" key="9">
    <source>
        <dbReference type="Proteomes" id="UP000809273"/>
    </source>
</evidence>
<evidence type="ECO:0000256" key="2">
    <source>
        <dbReference type="ARBA" id="ARBA00022475"/>
    </source>
</evidence>
<dbReference type="PANTHER" id="PTHR30606:SF9">
    <property type="entry name" value="LIPID A BIOSYNTHESIS LAUROYLTRANSFERASE"/>
    <property type="match status" value="1"/>
</dbReference>
<dbReference type="GO" id="GO:0005886">
    <property type="term" value="C:plasma membrane"/>
    <property type="evidence" value="ECO:0007669"/>
    <property type="project" value="UniProtKB-SubCell"/>
</dbReference>
<feature type="transmembrane region" description="Helical" evidence="7">
    <location>
        <begin position="15"/>
        <end position="35"/>
    </location>
</feature>
<keyword evidence="2" id="KW-1003">Cell membrane</keyword>
<reference evidence="8" key="1">
    <citation type="journal article" date="2021" name="Environ. Microbiol.">
        <title>Genomic characterization of three novel Desulfobacterota classes expand the metabolic and phylogenetic diversity of the phylum.</title>
        <authorList>
            <person name="Murphy C.L."/>
            <person name="Biggerstaff J."/>
            <person name="Eichhorn A."/>
            <person name="Ewing E."/>
            <person name="Shahan R."/>
            <person name="Soriano D."/>
            <person name="Stewart S."/>
            <person name="VanMol K."/>
            <person name="Walker R."/>
            <person name="Walters P."/>
            <person name="Elshahed M.S."/>
            <person name="Youssef N.H."/>
        </authorList>
    </citation>
    <scope>NUCLEOTIDE SEQUENCE</scope>
    <source>
        <strain evidence="8">Zod_Metabat.24</strain>
    </source>
</reference>
<protein>
    <submittedName>
        <fullName evidence="8">Lysophospholipid acyltransferase family protein</fullName>
    </submittedName>
</protein>
<evidence type="ECO:0000256" key="4">
    <source>
        <dbReference type="ARBA" id="ARBA00022679"/>
    </source>
</evidence>
<keyword evidence="4" id="KW-0808">Transferase</keyword>
<dbReference type="GO" id="GO:0009247">
    <property type="term" value="P:glycolipid biosynthetic process"/>
    <property type="evidence" value="ECO:0007669"/>
    <property type="project" value="UniProtKB-ARBA"/>
</dbReference>
<keyword evidence="7" id="KW-0812">Transmembrane</keyword>
<organism evidence="8 9">
    <name type="scientific">Candidatus Zymogenus saltonus</name>
    <dbReference type="NCBI Taxonomy" id="2844893"/>
    <lineage>
        <taxon>Bacteria</taxon>
        <taxon>Deltaproteobacteria</taxon>
        <taxon>Candidatus Zymogenia</taxon>
        <taxon>Candidatus Zymogeniales</taxon>
        <taxon>Candidatus Zymogenaceae</taxon>
        <taxon>Candidatus Zymogenus</taxon>
    </lineage>
</organism>
<evidence type="ECO:0000256" key="3">
    <source>
        <dbReference type="ARBA" id="ARBA00022519"/>
    </source>
</evidence>
<keyword evidence="6 8" id="KW-0012">Acyltransferase</keyword>
<keyword evidence="7" id="KW-1133">Transmembrane helix</keyword>
<keyword evidence="5 7" id="KW-0472">Membrane</keyword>
<proteinExistence type="predicted"/>
<evidence type="ECO:0000256" key="1">
    <source>
        <dbReference type="ARBA" id="ARBA00004533"/>
    </source>
</evidence>
<comment type="subcellular location">
    <subcellularLocation>
        <location evidence="1">Cell inner membrane</location>
    </subcellularLocation>
</comment>
<evidence type="ECO:0000256" key="6">
    <source>
        <dbReference type="ARBA" id="ARBA00023315"/>
    </source>
</evidence>
<name>A0A9D8KJ75_9DELT</name>
<dbReference type="PANTHER" id="PTHR30606">
    <property type="entry name" value="LIPID A BIOSYNTHESIS LAUROYL ACYLTRANSFERASE"/>
    <property type="match status" value="1"/>
</dbReference>
<sequence length="313" mass="36303">MEDERERSSEQSRFFWWYHNSIIVRFLLSITPWFMATFPRWVPHVIRYLFALFYFIVGGRFRRAVEGNLRVALKDSASSWEIKKLTWRVFLNVTKSFVDLFYTASIPDERKNEIVERPIGWENVNRALDAGKGAIFVTGHIGNWEVGGIALAESKKKVHMVYIPDRFEAFERFRGKTRSTKNVESIPMGGTYEISLKLIRLLREGEIVAMKGDRVILGEGITIKFFGRDTEFPLGPSLISHISGAPIVPTFVVLNGEGKYQPIVCEPIFPEKSGNRKLDIERNVKKVAEVVEKFIREYPDQWYMFYPFWKGGS</sequence>
<dbReference type="Pfam" id="PF03279">
    <property type="entry name" value="Lip_A_acyltrans"/>
    <property type="match status" value="1"/>
</dbReference>
<dbReference type="InterPro" id="IPR004960">
    <property type="entry name" value="LipA_acyltrans"/>
</dbReference>
<dbReference type="CDD" id="cd07984">
    <property type="entry name" value="LPLAT_LABLAT-like"/>
    <property type="match status" value="1"/>
</dbReference>
<dbReference type="GO" id="GO:0016746">
    <property type="term" value="F:acyltransferase activity"/>
    <property type="evidence" value="ECO:0007669"/>
    <property type="project" value="UniProtKB-KW"/>
</dbReference>
<keyword evidence="3" id="KW-0997">Cell inner membrane</keyword>